<organism evidence="1">
    <name type="scientific">Athelia psychrophila</name>
    <dbReference type="NCBI Taxonomy" id="1759441"/>
    <lineage>
        <taxon>Eukaryota</taxon>
        <taxon>Fungi</taxon>
        <taxon>Dikarya</taxon>
        <taxon>Basidiomycota</taxon>
        <taxon>Agaricomycotina</taxon>
        <taxon>Agaricomycetes</taxon>
        <taxon>Agaricomycetidae</taxon>
        <taxon>Atheliales</taxon>
        <taxon>Atheliaceae</taxon>
        <taxon>Athelia</taxon>
    </lineage>
</organism>
<feature type="non-terminal residue" evidence="1">
    <location>
        <position position="113"/>
    </location>
</feature>
<proteinExistence type="predicted"/>
<dbReference type="AlphaFoldDB" id="A0A165Z2Y4"/>
<dbReference type="EMBL" id="KV417685">
    <property type="protein sequence ID" value="KZP10176.1"/>
    <property type="molecule type" value="Genomic_DNA"/>
</dbReference>
<reference evidence="1" key="1">
    <citation type="journal article" date="2016" name="Mol. Biol. Evol.">
        <title>Comparative Genomics of Early-Diverging Mushroom-Forming Fungi Provides Insights into the Origins of Lignocellulose Decay Capabilities.</title>
        <authorList>
            <person name="Nagy L.G."/>
            <person name="Riley R."/>
            <person name="Tritt A."/>
            <person name="Adam C."/>
            <person name="Daum C."/>
            <person name="Floudas D."/>
            <person name="Sun H."/>
            <person name="Yadav J.S."/>
            <person name="Pangilinan J."/>
            <person name="Larsson K.H."/>
            <person name="Matsuura K."/>
            <person name="Barry K."/>
            <person name="Labutti K."/>
            <person name="Kuo R."/>
            <person name="Ohm R.A."/>
            <person name="Bhattacharya S.S."/>
            <person name="Shirouzu T."/>
            <person name="Yoshinaga Y."/>
            <person name="Martin F.M."/>
            <person name="Grigoriev I.V."/>
            <person name="Hibbett D.S."/>
        </authorList>
    </citation>
    <scope>NUCLEOTIDE SEQUENCE [LARGE SCALE GENOMIC DNA]</scope>
    <source>
        <strain evidence="1">CBS 109695</strain>
    </source>
</reference>
<evidence type="ECO:0000313" key="1">
    <source>
        <dbReference type="EMBL" id="KZP10176.1"/>
    </source>
</evidence>
<gene>
    <name evidence="1" type="ORF">FIBSPDRAFT_872923</name>
</gene>
<accession>A0A165Z2Y4</accession>
<name>A0A165Z2Y4_9AGAM</name>
<protein>
    <submittedName>
        <fullName evidence="1">Uncharacterized protein</fullName>
    </submittedName>
</protein>
<sequence>MCCCSAGVRVQLPGQHLDVVLKLKLYFSPRPSPGIRAPPPPQIRALSMRPFRVPLRMVLVASTVFNALCKYANCVAPIQSKKWMGVWEKPAGNEDCGRNCDGVRVRGGKFATE</sequence>